<evidence type="ECO:0000313" key="9">
    <source>
        <dbReference type="Proteomes" id="UP000758856"/>
    </source>
</evidence>
<feature type="transmembrane region" description="Helical" evidence="5">
    <location>
        <begin position="308"/>
        <end position="327"/>
    </location>
</feature>
<feature type="transmembrane region" description="Helical" evidence="5">
    <location>
        <begin position="333"/>
        <end position="353"/>
    </location>
</feature>
<feature type="transmembrane region" description="Helical" evidence="5">
    <location>
        <begin position="397"/>
        <end position="416"/>
    </location>
</feature>
<dbReference type="Pfam" id="PF07690">
    <property type="entry name" value="MFS_1"/>
    <property type="match status" value="1"/>
</dbReference>
<dbReference type="GO" id="GO:0016020">
    <property type="term" value="C:membrane"/>
    <property type="evidence" value="ECO:0007669"/>
    <property type="project" value="UniProtKB-SubCell"/>
</dbReference>
<dbReference type="EMBL" id="BSFF01000003">
    <property type="protein sequence ID" value="GLK56694.1"/>
    <property type="molecule type" value="Genomic_DNA"/>
</dbReference>
<reference evidence="7" key="3">
    <citation type="submission" date="2023-01" db="EMBL/GenBank/DDBJ databases">
        <authorList>
            <person name="Sun Q."/>
            <person name="Evtushenko L."/>
        </authorList>
    </citation>
    <scope>NUCLEOTIDE SEQUENCE</scope>
    <source>
        <strain evidence="7">VKM B-1606</strain>
    </source>
</reference>
<dbReference type="Proteomes" id="UP000758856">
    <property type="component" value="Unassembled WGS sequence"/>
</dbReference>
<keyword evidence="2 5" id="KW-0812">Transmembrane</keyword>
<proteinExistence type="predicted"/>
<comment type="subcellular location">
    <subcellularLocation>
        <location evidence="1">Membrane</location>
        <topology evidence="1">Multi-pass membrane protein</topology>
    </subcellularLocation>
</comment>
<organism evidence="7 10">
    <name type="scientific">Methylopila capsulata</name>
    <dbReference type="NCBI Taxonomy" id="61654"/>
    <lineage>
        <taxon>Bacteria</taxon>
        <taxon>Pseudomonadati</taxon>
        <taxon>Pseudomonadota</taxon>
        <taxon>Alphaproteobacteria</taxon>
        <taxon>Hyphomicrobiales</taxon>
        <taxon>Methylopilaceae</taxon>
        <taxon>Methylopila</taxon>
    </lineage>
</organism>
<protein>
    <submittedName>
        <fullName evidence="7 8">MFS transporter</fullName>
    </submittedName>
</protein>
<keyword evidence="4 5" id="KW-0472">Membrane</keyword>
<dbReference type="AlphaFoldDB" id="A0A9W6IWR8"/>
<dbReference type="PANTHER" id="PTHR11662:SF399">
    <property type="entry name" value="FI19708P1-RELATED"/>
    <property type="match status" value="1"/>
</dbReference>
<dbReference type="RefSeq" id="WP_204950872.1">
    <property type="nucleotide sequence ID" value="NZ_BSFF01000003.1"/>
</dbReference>
<evidence type="ECO:0000256" key="5">
    <source>
        <dbReference type="SAM" id="Phobius"/>
    </source>
</evidence>
<name>A0A9W6IWR8_9HYPH</name>
<gene>
    <name evidence="7" type="ORF">GCM10008170_27130</name>
    <name evidence="8" type="ORF">JOD31_002727</name>
</gene>
<reference evidence="7" key="1">
    <citation type="journal article" date="2014" name="Int. J. Syst. Evol. Microbiol.">
        <title>Complete genome sequence of Corynebacterium casei LMG S-19264T (=DSM 44701T), isolated from a smear-ripened cheese.</title>
        <authorList>
            <consortium name="US DOE Joint Genome Institute (JGI-PGF)"/>
            <person name="Walter F."/>
            <person name="Albersmeier A."/>
            <person name="Kalinowski J."/>
            <person name="Ruckert C."/>
        </authorList>
    </citation>
    <scope>NUCLEOTIDE SEQUENCE</scope>
    <source>
        <strain evidence="7">VKM B-1606</strain>
    </source>
</reference>
<dbReference type="EMBL" id="JAFBCY010000003">
    <property type="protein sequence ID" value="MBM7852485.1"/>
    <property type="molecule type" value="Genomic_DNA"/>
</dbReference>
<sequence length="432" mass="45951">MASTVSTAGAARPTNVRWRVVALMFVLYTINCIDRIALSVGLPVIGKEFDLSPAMQGLILSSFFWTYCGFQIPGGWAADRWGGRKVLGWATALWGSFQCLAAAATGGVTMMLARIGLGVFEAPYMPTASKLVAAWMPVGERSRAITLIDSGAPLGSAFGGLLLSALIVFFGSWRLAFLTVGLLTLVVGAFVIWQIRNRPEQHPDVNEAELEAIAAKNAALVGAADEERHMSRRTFVAMICGRIGWTMIFFGLVTWGPNYLSAARGFDLKGMGYATFAIFSAGAVGAIVSGTLADWLQKRLPRDVAFKILFGVSGSVALAGLLALPYVTDPVSAVALLAVTVMFHFFGSLYWTIPAMLAPKERIGLVGGVMNFAGTSSGIAAPLLIGFLVQWTGGFDAVIAYFAFCALVYLIGSLVIDFRPHGAQPALAEARA</sequence>
<dbReference type="InterPro" id="IPR020846">
    <property type="entry name" value="MFS_dom"/>
</dbReference>
<comment type="caution">
    <text evidence="7">The sequence shown here is derived from an EMBL/GenBank/DDBJ whole genome shotgun (WGS) entry which is preliminary data.</text>
</comment>
<evidence type="ECO:0000259" key="6">
    <source>
        <dbReference type="PROSITE" id="PS50850"/>
    </source>
</evidence>
<accession>A0A9W6IWR8</accession>
<dbReference type="PROSITE" id="PS50850">
    <property type="entry name" value="MFS"/>
    <property type="match status" value="1"/>
</dbReference>
<dbReference type="InterPro" id="IPR011701">
    <property type="entry name" value="MFS"/>
</dbReference>
<dbReference type="PANTHER" id="PTHR11662">
    <property type="entry name" value="SOLUTE CARRIER FAMILY 17"/>
    <property type="match status" value="1"/>
</dbReference>
<dbReference type="SUPFAM" id="SSF103473">
    <property type="entry name" value="MFS general substrate transporter"/>
    <property type="match status" value="1"/>
</dbReference>
<evidence type="ECO:0000256" key="3">
    <source>
        <dbReference type="ARBA" id="ARBA00022989"/>
    </source>
</evidence>
<feature type="transmembrane region" description="Helical" evidence="5">
    <location>
        <begin position="273"/>
        <end position="296"/>
    </location>
</feature>
<feature type="transmembrane region" description="Helical" evidence="5">
    <location>
        <begin position="20"/>
        <end position="45"/>
    </location>
</feature>
<evidence type="ECO:0000313" key="8">
    <source>
        <dbReference type="EMBL" id="MBM7852485.1"/>
    </source>
</evidence>
<dbReference type="CDD" id="cd17319">
    <property type="entry name" value="MFS_ExuT_GudP_like"/>
    <property type="match status" value="1"/>
</dbReference>
<feature type="domain" description="Major facilitator superfamily (MFS) profile" evidence="6">
    <location>
        <begin position="20"/>
        <end position="424"/>
    </location>
</feature>
<dbReference type="InterPro" id="IPR036259">
    <property type="entry name" value="MFS_trans_sf"/>
</dbReference>
<reference evidence="8 9" key="2">
    <citation type="submission" date="2021-01" db="EMBL/GenBank/DDBJ databases">
        <title>Genomic Encyclopedia of Type Strains, Phase IV (KMG-IV): sequencing the most valuable type-strain genomes for metagenomic binning, comparative biology and taxonomic classification.</title>
        <authorList>
            <person name="Goeker M."/>
        </authorList>
    </citation>
    <scope>NUCLEOTIDE SEQUENCE [LARGE SCALE GENOMIC DNA]</scope>
    <source>
        <strain evidence="8 9">DSM 6130</strain>
    </source>
</reference>
<evidence type="ECO:0000313" key="10">
    <source>
        <dbReference type="Proteomes" id="UP001143400"/>
    </source>
</evidence>
<feature type="transmembrane region" description="Helical" evidence="5">
    <location>
        <begin position="175"/>
        <end position="193"/>
    </location>
</feature>
<dbReference type="Gene3D" id="1.20.1250.20">
    <property type="entry name" value="MFS general substrate transporter like domains"/>
    <property type="match status" value="2"/>
</dbReference>
<dbReference type="GO" id="GO:0022857">
    <property type="term" value="F:transmembrane transporter activity"/>
    <property type="evidence" value="ECO:0007669"/>
    <property type="project" value="InterPro"/>
</dbReference>
<evidence type="ECO:0000256" key="2">
    <source>
        <dbReference type="ARBA" id="ARBA00022692"/>
    </source>
</evidence>
<keyword evidence="3 5" id="KW-1133">Transmembrane helix</keyword>
<evidence type="ECO:0000313" key="7">
    <source>
        <dbReference type="EMBL" id="GLK56694.1"/>
    </source>
</evidence>
<feature type="transmembrane region" description="Helical" evidence="5">
    <location>
        <begin position="57"/>
        <end position="77"/>
    </location>
</feature>
<feature type="transmembrane region" description="Helical" evidence="5">
    <location>
        <begin position="235"/>
        <end position="253"/>
    </location>
</feature>
<evidence type="ECO:0000256" key="1">
    <source>
        <dbReference type="ARBA" id="ARBA00004141"/>
    </source>
</evidence>
<evidence type="ECO:0000256" key="4">
    <source>
        <dbReference type="ARBA" id="ARBA00023136"/>
    </source>
</evidence>
<keyword evidence="9" id="KW-1185">Reference proteome</keyword>
<dbReference type="Proteomes" id="UP001143400">
    <property type="component" value="Unassembled WGS sequence"/>
</dbReference>
<feature type="transmembrane region" description="Helical" evidence="5">
    <location>
        <begin position="365"/>
        <end position="391"/>
    </location>
</feature>
<feature type="transmembrane region" description="Helical" evidence="5">
    <location>
        <begin position="89"/>
        <end position="113"/>
    </location>
</feature>
<dbReference type="InterPro" id="IPR050382">
    <property type="entry name" value="MFS_Na/Anion_cotransporter"/>
</dbReference>